<dbReference type="EMBL" id="CP045120">
    <property type="protein sequence ID" value="QIN85404.1"/>
    <property type="molecule type" value="Genomic_DNA"/>
</dbReference>
<dbReference type="InterPro" id="IPR043519">
    <property type="entry name" value="NT_sf"/>
</dbReference>
<dbReference type="PANTHER" id="PTHR33571">
    <property type="entry name" value="SSL8005 PROTEIN"/>
    <property type="match status" value="1"/>
</dbReference>
<dbReference type="SUPFAM" id="SSF81301">
    <property type="entry name" value="Nucleotidyltransferase"/>
    <property type="match status" value="1"/>
</dbReference>
<dbReference type="GO" id="GO:0046872">
    <property type="term" value="F:metal ion binding"/>
    <property type="evidence" value="ECO:0007669"/>
    <property type="project" value="UniProtKB-KW"/>
</dbReference>
<keyword evidence="6" id="KW-0547">Nucleotide-binding</keyword>
<keyword evidence="2" id="KW-1277">Toxin-antitoxin system</keyword>
<evidence type="ECO:0000256" key="7">
    <source>
        <dbReference type="ARBA" id="ARBA00022840"/>
    </source>
</evidence>
<evidence type="ECO:0000256" key="2">
    <source>
        <dbReference type="ARBA" id="ARBA00022649"/>
    </source>
</evidence>
<dbReference type="AlphaFoldDB" id="A0A6G8QFY0"/>
<evidence type="ECO:0000256" key="3">
    <source>
        <dbReference type="ARBA" id="ARBA00022679"/>
    </source>
</evidence>
<proteinExistence type="inferred from homology"/>
<feature type="domain" description="Polymerase nucleotidyl transferase" evidence="10">
    <location>
        <begin position="14"/>
        <end position="90"/>
    </location>
</feature>
<evidence type="ECO:0000313" key="11">
    <source>
        <dbReference type="EMBL" id="QIN85404.1"/>
    </source>
</evidence>
<sequence>MIAVVEDKRAEVADLCRRHGVRRLDLFGSAAEAEGGGFDPEESDLDFVVSFERRDPPDLFRRYFGLEEDLEALFGRGVDLVMEGALRKSRRFAANVEGSRVPLYGP</sequence>
<keyword evidence="7" id="KW-0067">ATP-binding</keyword>
<dbReference type="CDD" id="cd05403">
    <property type="entry name" value="NT_KNTase_like"/>
    <property type="match status" value="1"/>
</dbReference>
<evidence type="ECO:0000313" key="12">
    <source>
        <dbReference type="Proteomes" id="UP000501452"/>
    </source>
</evidence>
<geneLocation type="plasmid" evidence="11 12">
    <name>unnamed1</name>
</geneLocation>
<dbReference type="Proteomes" id="UP000501452">
    <property type="component" value="Plasmid unnamed1"/>
</dbReference>
<dbReference type="Gene3D" id="3.30.460.10">
    <property type="entry name" value="Beta Polymerase, domain 2"/>
    <property type="match status" value="1"/>
</dbReference>
<reference evidence="11 12" key="1">
    <citation type="submission" date="2019-10" db="EMBL/GenBank/DDBJ databases">
        <title>Rubrobacter sp nov SCSIO 52090 isolated from a deep-sea sediment in the South China Sea.</title>
        <authorList>
            <person name="Chen R.W."/>
        </authorList>
    </citation>
    <scope>NUCLEOTIDE SEQUENCE [LARGE SCALE GENOMIC DNA]</scope>
    <source>
        <strain evidence="11 12">SCSIO 52909</strain>
        <plasmid evidence="11 12">unnamed1</plasmid>
    </source>
</reference>
<evidence type="ECO:0000256" key="6">
    <source>
        <dbReference type="ARBA" id="ARBA00022741"/>
    </source>
</evidence>
<dbReference type="RefSeq" id="WP_166180679.1">
    <property type="nucleotide sequence ID" value="NZ_CP045120.1"/>
</dbReference>
<keyword evidence="8" id="KW-0460">Magnesium</keyword>
<evidence type="ECO:0000256" key="9">
    <source>
        <dbReference type="ARBA" id="ARBA00038276"/>
    </source>
</evidence>
<keyword evidence="3" id="KW-0808">Transferase</keyword>
<organism evidence="11 12">
    <name type="scientific">Rubrobacter tropicus</name>
    <dbReference type="NCBI Taxonomy" id="2653851"/>
    <lineage>
        <taxon>Bacteria</taxon>
        <taxon>Bacillati</taxon>
        <taxon>Actinomycetota</taxon>
        <taxon>Rubrobacteria</taxon>
        <taxon>Rubrobacterales</taxon>
        <taxon>Rubrobacteraceae</taxon>
        <taxon>Rubrobacter</taxon>
    </lineage>
</organism>
<keyword evidence="4" id="KW-0548">Nucleotidyltransferase</keyword>
<name>A0A6G8QFY0_9ACTN</name>
<dbReference type="InterPro" id="IPR002934">
    <property type="entry name" value="Polymerase_NTP_transf_dom"/>
</dbReference>
<keyword evidence="11" id="KW-0614">Plasmid</keyword>
<comment type="similarity">
    <text evidence="9">Belongs to the MntA antitoxin family.</text>
</comment>
<evidence type="ECO:0000256" key="8">
    <source>
        <dbReference type="ARBA" id="ARBA00022842"/>
    </source>
</evidence>
<protein>
    <recommendedName>
        <fullName evidence="10">Polymerase nucleotidyl transferase domain-containing protein</fullName>
    </recommendedName>
</protein>
<keyword evidence="5" id="KW-0479">Metal-binding</keyword>
<dbReference type="PANTHER" id="PTHR33571:SF12">
    <property type="entry name" value="BSL3053 PROTEIN"/>
    <property type="match status" value="1"/>
</dbReference>
<accession>A0A6G8QFY0</accession>
<gene>
    <name evidence="11" type="ORF">GBA63_22120</name>
</gene>
<dbReference type="KEGG" id="rub:GBA63_22120"/>
<dbReference type="Pfam" id="PF01909">
    <property type="entry name" value="NTP_transf_2"/>
    <property type="match status" value="1"/>
</dbReference>
<keyword evidence="12" id="KW-1185">Reference proteome</keyword>
<dbReference type="InterPro" id="IPR052038">
    <property type="entry name" value="Type-VII_TA_antitoxin"/>
</dbReference>
<evidence type="ECO:0000256" key="5">
    <source>
        <dbReference type="ARBA" id="ARBA00022723"/>
    </source>
</evidence>
<evidence type="ECO:0000256" key="4">
    <source>
        <dbReference type="ARBA" id="ARBA00022695"/>
    </source>
</evidence>
<comment type="cofactor">
    <cofactor evidence="1">
        <name>Mg(2+)</name>
        <dbReference type="ChEBI" id="CHEBI:18420"/>
    </cofactor>
</comment>
<evidence type="ECO:0000259" key="10">
    <source>
        <dbReference type="Pfam" id="PF01909"/>
    </source>
</evidence>
<dbReference type="GO" id="GO:0016779">
    <property type="term" value="F:nucleotidyltransferase activity"/>
    <property type="evidence" value="ECO:0007669"/>
    <property type="project" value="UniProtKB-KW"/>
</dbReference>
<dbReference type="GO" id="GO:0005524">
    <property type="term" value="F:ATP binding"/>
    <property type="evidence" value="ECO:0007669"/>
    <property type="project" value="UniProtKB-KW"/>
</dbReference>
<evidence type="ECO:0000256" key="1">
    <source>
        <dbReference type="ARBA" id="ARBA00001946"/>
    </source>
</evidence>